<comment type="caution">
    <text evidence="3">The sequence shown here is derived from an EMBL/GenBank/DDBJ whole genome shotgun (WGS) entry which is preliminary data.</text>
</comment>
<organism evidence="3 4">
    <name type="scientific">Nocardia aurantiaca</name>
    <dbReference type="NCBI Taxonomy" id="2675850"/>
    <lineage>
        <taxon>Bacteria</taxon>
        <taxon>Bacillati</taxon>
        <taxon>Actinomycetota</taxon>
        <taxon>Actinomycetes</taxon>
        <taxon>Mycobacteriales</taxon>
        <taxon>Nocardiaceae</taxon>
        <taxon>Nocardia</taxon>
    </lineage>
</organism>
<gene>
    <name evidence="3" type="ORF">GLP40_28850</name>
</gene>
<keyword evidence="1" id="KW-0560">Oxidoreductase</keyword>
<dbReference type="InterPro" id="IPR036661">
    <property type="entry name" value="Luciferase-like_sf"/>
</dbReference>
<dbReference type="Gene3D" id="3.20.20.30">
    <property type="entry name" value="Luciferase-like domain"/>
    <property type="match status" value="1"/>
</dbReference>
<dbReference type="SUPFAM" id="SSF51679">
    <property type="entry name" value="Bacterial luciferase-like"/>
    <property type="match status" value="1"/>
</dbReference>
<evidence type="ECO:0000313" key="3">
    <source>
        <dbReference type="EMBL" id="MTE16752.1"/>
    </source>
</evidence>
<reference evidence="3 4" key="1">
    <citation type="submission" date="2019-11" db="EMBL/GenBank/DDBJ databases">
        <title>Nocardia sp. nov. CT2-14 isolated from soil.</title>
        <authorList>
            <person name="Kanchanasin P."/>
            <person name="Tanasupawat S."/>
            <person name="Yuki M."/>
            <person name="Kudo T."/>
        </authorList>
    </citation>
    <scope>NUCLEOTIDE SEQUENCE [LARGE SCALE GENOMIC DNA]</scope>
    <source>
        <strain evidence="3 4">CT2-14</strain>
    </source>
</reference>
<dbReference type="PANTHER" id="PTHR43244">
    <property type="match status" value="1"/>
</dbReference>
<dbReference type="PANTHER" id="PTHR43244:SF1">
    <property type="entry name" value="5,10-METHYLENETETRAHYDROMETHANOPTERIN REDUCTASE"/>
    <property type="match status" value="1"/>
</dbReference>
<dbReference type="AlphaFoldDB" id="A0A6I3L365"/>
<accession>A0A6I3L365</accession>
<dbReference type="InterPro" id="IPR019951">
    <property type="entry name" value="F420_OxRdatse_Rv3520c_pred"/>
</dbReference>
<dbReference type="Pfam" id="PF00296">
    <property type="entry name" value="Bac_luciferase"/>
    <property type="match status" value="1"/>
</dbReference>
<evidence type="ECO:0000256" key="1">
    <source>
        <dbReference type="ARBA" id="ARBA00023002"/>
    </source>
</evidence>
<sequence>MNIGFSIPDPALITPATIAEIEAMGVESIWVPEAYGFDCLTPLAWFGATSSRLRLGTSIVQMAARTPTATAMAAMTLDHLSGGRFALGLGASGPQVVEGWYGQPYERPLARTREYVDIVRAVIAREQPLRYAGEFYQHPLPGGTGLGKALKSIAHPLRPDLPVLLAAEGPKNVALAAEIADGWIAMLLGPRNEPFYRAALEEGFARRSARRPAAEFEVINPVPVVVDDDVEAAADPVREFLALYVGGMGAKGKNFHFDVMARMGYEDIAHKVQSLYLDGHKNEAAAAIPTAMVEEIALVGPPAKIRDDLRARQDTLTTTLVVQGDLRALRTVVECLA</sequence>
<dbReference type="InterPro" id="IPR011251">
    <property type="entry name" value="Luciferase-like_dom"/>
</dbReference>
<dbReference type="NCBIfam" id="TIGR03559">
    <property type="entry name" value="F420_Rv3520c"/>
    <property type="match status" value="1"/>
</dbReference>
<dbReference type="EMBL" id="WMBB01000016">
    <property type="protein sequence ID" value="MTE16752.1"/>
    <property type="molecule type" value="Genomic_DNA"/>
</dbReference>
<protein>
    <submittedName>
        <fullName evidence="3">LLM class F420-dependent oxidoreductase</fullName>
    </submittedName>
</protein>
<keyword evidence="4" id="KW-1185">Reference proteome</keyword>
<proteinExistence type="predicted"/>
<dbReference type="InterPro" id="IPR050564">
    <property type="entry name" value="F420-G6PD/mer"/>
</dbReference>
<dbReference type="GO" id="GO:0016705">
    <property type="term" value="F:oxidoreductase activity, acting on paired donors, with incorporation or reduction of molecular oxygen"/>
    <property type="evidence" value="ECO:0007669"/>
    <property type="project" value="InterPro"/>
</dbReference>
<name>A0A6I3L365_9NOCA</name>
<dbReference type="CDD" id="cd01097">
    <property type="entry name" value="Tetrahydromethanopterin_reductase"/>
    <property type="match status" value="1"/>
</dbReference>
<feature type="domain" description="Luciferase-like" evidence="2">
    <location>
        <begin position="18"/>
        <end position="318"/>
    </location>
</feature>
<dbReference type="Proteomes" id="UP000432464">
    <property type="component" value="Unassembled WGS sequence"/>
</dbReference>
<evidence type="ECO:0000313" key="4">
    <source>
        <dbReference type="Proteomes" id="UP000432464"/>
    </source>
</evidence>
<evidence type="ECO:0000259" key="2">
    <source>
        <dbReference type="Pfam" id="PF00296"/>
    </source>
</evidence>